<name>A0ABD5V2R6_9EURY</name>
<dbReference type="Pfam" id="PF03551">
    <property type="entry name" value="PadR"/>
    <property type="match status" value="1"/>
</dbReference>
<protein>
    <submittedName>
        <fullName evidence="2">Helix-turn-helix transcriptional regulator</fullName>
    </submittedName>
</protein>
<dbReference type="SUPFAM" id="SSF46785">
    <property type="entry name" value="Winged helix' DNA-binding domain"/>
    <property type="match status" value="1"/>
</dbReference>
<evidence type="ECO:0000313" key="2">
    <source>
        <dbReference type="EMBL" id="MFC6905783.1"/>
    </source>
</evidence>
<dbReference type="Gene3D" id="1.10.10.10">
    <property type="entry name" value="Winged helix-like DNA-binding domain superfamily/Winged helix DNA-binding domain"/>
    <property type="match status" value="1"/>
</dbReference>
<comment type="caution">
    <text evidence="2">The sequence shown here is derived from an EMBL/GenBank/DDBJ whole genome shotgun (WGS) entry which is preliminary data.</text>
</comment>
<dbReference type="InterPro" id="IPR036388">
    <property type="entry name" value="WH-like_DNA-bd_sf"/>
</dbReference>
<keyword evidence="3" id="KW-1185">Reference proteome</keyword>
<accession>A0ABD5V2R6</accession>
<evidence type="ECO:0000313" key="3">
    <source>
        <dbReference type="Proteomes" id="UP001596312"/>
    </source>
</evidence>
<proteinExistence type="predicted"/>
<dbReference type="Proteomes" id="UP001596312">
    <property type="component" value="Unassembled WGS sequence"/>
</dbReference>
<reference evidence="2 3" key="1">
    <citation type="journal article" date="2019" name="Int. J. Syst. Evol. Microbiol.">
        <title>The Global Catalogue of Microorganisms (GCM) 10K type strain sequencing project: providing services to taxonomists for standard genome sequencing and annotation.</title>
        <authorList>
            <consortium name="The Broad Institute Genomics Platform"/>
            <consortium name="The Broad Institute Genome Sequencing Center for Infectious Disease"/>
            <person name="Wu L."/>
            <person name="Ma J."/>
        </authorList>
    </citation>
    <scope>NUCLEOTIDE SEQUENCE [LARGE SCALE GENOMIC DNA]</scope>
    <source>
        <strain evidence="2 3">CGMCC 1.3240</strain>
    </source>
</reference>
<feature type="domain" description="Transcription regulator PadR N-terminal" evidence="1">
    <location>
        <begin position="20"/>
        <end position="79"/>
    </location>
</feature>
<dbReference type="InterPro" id="IPR036390">
    <property type="entry name" value="WH_DNA-bd_sf"/>
</dbReference>
<evidence type="ECO:0000259" key="1">
    <source>
        <dbReference type="Pfam" id="PF03551"/>
    </source>
</evidence>
<dbReference type="InterPro" id="IPR005149">
    <property type="entry name" value="Tscrpt_reg_PadR_N"/>
</dbReference>
<dbReference type="AlphaFoldDB" id="A0ABD5V2R6"/>
<gene>
    <name evidence="2" type="ORF">ACFQGH_11310</name>
</gene>
<sequence length="100" mass="11703">MNDLTGFQRDLLWAVSGLDEPHGLAIKTELENYYDTEIHHGRLYPNLDTLVDKGLIKKGQIDKRTNKYEPTDRGHRELEARREWENKYISDLSSIETNTD</sequence>
<dbReference type="EMBL" id="JBHSXQ010000003">
    <property type="protein sequence ID" value="MFC6905783.1"/>
    <property type="molecule type" value="Genomic_DNA"/>
</dbReference>
<organism evidence="2 3">
    <name type="scientific">Halalkalicoccus tibetensis</name>
    <dbReference type="NCBI Taxonomy" id="175632"/>
    <lineage>
        <taxon>Archaea</taxon>
        <taxon>Methanobacteriati</taxon>
        <taxon>Methanobacteriota</taxon>
        <taxon>Stenosarchaea group</taxon>
        <taxon>Halobacteria</taxon>
        <taxon>Halobacteriales</taxon>
        <taxon>Halococcaceae</taxon>
        <taxon>Halalkalicoccus</taxon>
    </lineage>
</organism>
<dbReference type="RefSeq" id="WP_340604311.1">
    <property type="nucleotide sequence ID" value="NZ_JBBMXV010000003.1"/>
</dbReference>